<feature type="transmembrane region" description="Helical" evidence="4">
    <location>
        <begin position="348"/>
        <end position="367"/>
    </location>
</feature>
<dbReference type="SUPFAM" id="SSF103473">
    <property type="entry name" value="MFS general substrate transporter"/>
    <property type="match status" value="1"/>
</dbReference>
<keyword evidence="2 4" id="KW-1133">Transmembrane helix</keyword>
<dbReference type="InterPro" id="IPR052952">
    <property type="entry name" value="MFS-Transporter"/>
</dbReference>
<keyword evidence="1 4" id="KW-0812">Transmembrane</keyword>
<reference evidence="7" key="1">
    <citation type="submission" date="2018-05" db="EMBL/GenBank/DDBJ databases">
        <authorList>
            <person name="Du Z."/>
            <person name="Wang X."/>
        </authorList>
    </citation>
    <scope>NUCLEOTIDE SEQUENCE [LARGE SCALE GENOMIC DNA]</scope>
    <source>
        <strain evidence="7">CQN31</strain>
    </source>
</reference>
<feature type="transmembrane region" description="Helical" evidence="4">
    <location>
        <begin position="47"/>
        <end position="70"/>
    </location>
</feature>
<accession>A0A317FE19</accession>
<dbReference type="OrthoDB" id="7488909at2"/>
<dbReference type="PANTHER" id="PTHR23527:SF1">
    <property type="entry name" value="BLL3282 PROTEIN"/>
    <property type="match status" value="1"/>
</dbReference>
<feature type="transmembrane region" description="Helical" evidence="4">
    <location>
        <begin position="307"/>
        <end position="327"/>
    </location>
</feature>
<sequence>MRAPWLPALLATLLIQTVGSATSQFVPVVAPRMTADLGVPPEMVGNFSSLNTFGAILFLLFGTPLVAAFGPARMLQWGVLTGAAALTLVAMGQLWLLPFAAMLMGIGYGPTGPAGSRILQATAPPRHRVLIFSVKQAGAPAGGALAGLIAAPVAAAWGWQAAMFCGVAAALAAALVLQPMRHTLDAERNPAFPIREAFTLKRLAAPVTTLRLHPVLPPLCLQAFAFAALQGSLFSFTVTWLVEAHGMALTTAGTLYAAMQLAGVVGRLILGWAADRLGDATRSLCVHGLAAAGLSALWVLVGPSLSWLPALGLAFLCGFTAASWNGIFLAEVARVVPADRVAEASSGAIMLCFLGYLSAPTAFAFAVGATGSWTLPFMLACGLLAAISLLVMLWRGARGAAVRR</sequence>
<dbReference type="Gene3D" id="1.20.1250.20">
    <property type="entry name" value="MFS general substrate transporter like domains"/>
    <property type="match status" value="2"/>
</dbReference>
<gene>
    <name evidence="6" type="ORF">DFH01_15905</name>
</gene>
<feature type="transmembrane region" description="Helical" evidence="4">
    <location>
        <begin position="219"/>
        <end position="242"/>
    </location>
</feature>
<evidence type="ECO:0000256" key="3">
    <source>
        <dbReference type="ARBA" id="ARBA00023136"/>
    </source>
</evidence>
<feature type="transmembrane region" description="Helical" evidence="4">
    <location>
        <begin position="284"/>
        <end position="301"/>
    </location>
</feature>
<dbReference type="EMBL" id="QGNA01000003">
    <property type="protein sequence ID" value="PWS36622.1"/>
    <property type="molecule type" value="Genomic_DNA"/>
</dbReference>
<feature type="transmembrane region" description="Helical" evidence="4">
    <location>
        <begin position="157"/>
        <end position="177"/>
    </location>
</feature>
<evidence type="ECO:0000256" key="2">
    <source>
        <dbReference type="ARBA" id="ARBA00022989"/>
    </source>
</evidence>
<dbReference type="GO" id="GO:0022857">
    <property type="term" value="F:transmembrane transporter activity"/>
    <property type="evidence" value="ECO:0007669"/>
    <property type="project" value="InterPro"/>
</dbReference>
<dbReference type="PROSITE" id="PS50850">
    <property type="entry name" value="MFS"/>
    <property type="match status" value="1"/>
</dbReference>
<organism evidence="6 7">
    <name type="scientific">Falsiroseomonas bella</name>
    <dbReference type="NCBI Taxonomy" id="2184016"/>
    <lineage>
        <taxon>Bacteria</taxon>
        <taxon>Pseudomonadati</taxon>
        <taxon>Pseudomonadota</taxon>
        <taxon>Alphaproteobacteria</taxon>
        <taxon>Acetobacterales</taxon>
        <taxon>Roseomonadaceae</taxon>
        <taxon>Falsiroseomonas</taxon>
    </lineage>
</organism>
<proteinExistence type="predicted"/>
<feature type="transmembrane region" description="Helical" evidence="4">
    <location>
        <begin position="254"/>
        <end position="272"/>
    </location>
</feature>
<evidence type="ECO:0000256" key="1">
    <source>
        <dbReference type="ARBA" id="ARBA00022692"/>
    </source>
</evidence>
<dbReference type="InterPro" id="IPR020846">
    <property type="entry name" value="MFS_dom"/>
</dbReference>
<dbReference type="PANTHER" id="PTHR23527">
    <property type="entry name" value="BLL3282 PROTEIN"/>
    <property type="match status" value="1"/>
</dbReference>
<dbReference type="RefSeq" id="WP_109871415.1">
    <property type="nucleotide sequence ID" value="NZ_QGNA01000003.1"/>
</dbReference>
<evidence type="ECO:0000313" key="7">
    <source>
        <dbReference type="Proteomes" id="UP000245765"/>
    </source>
</evidence>
<feature type="transmembrane region" description="Helical" evidence="4">
    <location>
        <begin position="77"/>
        <end position="96"/>
    </location>
</feature>
<keyword evidence="7" id="KW-1185">Reference proteome</keyword>
<feature type="transmembrane region" description="Helical" evidence="4">
    <location>
        <begin position="373"/>
        <end position="394"/>
    </location>
</feature>
<evidence type="ECO:0000256" key="4">
    <source>
        <dbReference type="SAM" id="Phobius"/>
    </source>
</evidence>
<dbReference type="InterPro" id="IPR011701">
    <property type="entry name" value="MFS"/>
</dbReference>
<dbReference type="InterPro" id="IPR036259">
    <property type="entry name" value="MFS_trans_sf"/>
</dbReference>
<keyword evidence="3 4" id="KW-0472">Membrane</keyword>
<dbReference type="Proteomes" id="UP000245765">
    <property type="component" value="Unassembled WGS sequence"/>
</dbReference>
<name>A0A317FE19_9PROT</name>
<dbReference type="Pfam" id="PF07690">
    <property type="entry name" value="MFS_1"/>
    <property type="match status" value="1"/>
</dbReference>
<dbReference type="AlphaFoldDB" id="A0A317FE19"/>
<feature type="domain" description="Major facilitator superfamily (MFS) profile" evidence="5">
    <location>
        <begin position="215"/>
        <end position="404"/>
    </location>
</feature>
<evidence type="ECO:0000313" key="6">
    <source>
        <dbReference type="EMBL" id="PWS36622.1"/>
    </source>
</evidence>
<evidence type="ECO:0000259" key="5">
    <source>
        <dbReference type="PROSITE" id="PS50850"/>
    </source>
</evidence>
<comment type="caution">
    <text evidence="6">The sequence shown here is derived from an EMBL/GenBank/DDBJ whole genome shotgun (WGS) entry which is preliminary data.</text>
</comment>
<protein>
    <recommendedName>
        <fullName evidence="5">Major facilitator superfamily (MFS) profile domain-containing protein</fullName>
    </recommendedName>
</protein>